<name>A0A813P5U0_ADIRI</name>
<sequence>MTTIFRSYLRQAGSIPDQSISHEQILSRTNSIVSLHSGQFDEDTMDFSSVETRDKHFPAKPTTICPLHSPAKDYTIEENQHSRAEKAKSKNNNTIAKRAKKRGPRYSRISEKSPPLFTRLLGTIFGDSDARDRYKTNQTQKKRTNGTTKKLILPSNSTIKKQFEDNEETLRSLVTLLSQIESNIKGTTNQTDAPIEQARNNNRMEDTLTSCSNDTYQQKSKAKVTHQYSRASKHLSSSRLTKKRQSEVEEEEDTLSTSSITTHYSSRSSSTPRRKTMDSQQQTQIYPTKINTATSTQFHQTNVSEPSWLDVMRDDQTTNDAWARIRRKLKPNQQKDILRALMIICANLFEVPIENKYN</sequence>
<dbReference type="EMBL" id="CAJNOR010000004">
    <property type="protein sequence ID" value="CAF0745816.1"/>
    <property type="molecule type" value="Genomic_DNA"/>
</dbReference>
<feature type="compositionally biased region" description="Polar residues" evidence="1">
    <location>
        <begin position="207"/>
        <end position="219"/>
    </location>
</feature>
<feature type="region of interest" description="Disordered" evidence="1">
    <location>
        <begin position="185"/>
        <end position="282"/>
    </location>
</feature>
<keyword evidence="3" id="KW-1185">Reference proteome</keyword>
<reference evidence="2" key="1">
    <citation type="submission" date="2021-02" db="EMBL/GenBank/DDBJ databases">
        <authorList>
            <person name="Nowell W R."/>
        </authorList>
    </citation>
    <scope>NUCLEOTIDE SEQUENCE</scope>
</reference>
<evidence type="ECO:0000313" key="2">
    <source>
        <dbReference type="EMBL" id="CAF0745816.1"/>
    </source>
</evidence>
<dbReference type="AlphaFoldDB" id="A0A813P5U0"/>
<comment type="caution">
    <text evidence="2">The sequence shown here is derived from an EMBL/GenBank/DDBJ whole genome shotgun (WGS) entry which is preliminary data.</text>
</comment>
<feature type="region of interest" description="Disordered" evidence="1">
    <location>
        <begin position="78"/>
        <end position="110"/>
    </location>
</feature>
<feature type="compositionally biased region" description="Low complexity" evidence="1">
    <location>
        <begin position="255"/>
        <end position="271"/>
    </location>
</feature>
<evidence type="ECO:0000256" key="1">
    <source>
        <dbReference type="SAM" id="MobiDB-lite"/>
    </source>
</evidence>
<dbReference type="Proteomes" id="UP000663828">
    <property type="component" value="Unassembled WGS sequence"/>
</dbReference>
<feature type="compositionally biased region" description="Basic and acidic residues" evidence="1">
    <location>
        <begin position="78"/>
        <end position="88"/>
    </location>
</feature>
<gene>
    <name evidence="2" type="ORF">XAT740_LOCUS148</name>
</gene>
<proteinExistence type="predicted"/>
<accession>A0A813P5U0</accession>
<feature type="compositionally biased region" description="Polar residues" evidence="1">
    <location>
        <begin position="226"/>
        <end position="239"/>
    </location>
</feature>
<evidence type="ECO:0000313" key="3">
    <source>
        <dbReference type="Proteomes" id="UP000663828"/>
    </source>
</evidence>
<protein>
    <submittedName>
        <fullName evidence="2">Uncharacterized protein</fullName>
    </submittedName>
</protein>
<organism evidence="2 3">
    <name type="scientific">Adineta ricciae</name>
    <name type="common">Rotifer</name>
    <dbReference type="NCBI Taxonomy" id="249248"/>
    <lineage>
        <taxon>Eukaryota</taxon>
        <taxon>Metazoa</taxon>
        <taxon>Spiralia</taxon>
        <taxon>Gnathifera</taxon>
        <taxon>Rotifera</taxon>
        <taxon>Eurotatoria</taxon>
        <taxon>Bdelloidea</taxon>
        <taxon>Adinetida</taxon>
        <taxon>Adinetidae</taxon>
        <taxon>Adineta</taxon>
    </lineage>
</organism>